<keyword evidence="3 6" id="KW-0251">Elongation factor</keyword>
<evidence type="ECO:0000256" key="2">
    <source>
        <dbReference type="ARBA" id="ARBA00016956"/>
    </source>
</evidence>
<feature type="region of interest" description="Involved in Mg(2+) ion dislocation from EF-Tu" evidence="6">
    <location>
        <begin position="79"/>
        <end position="82"/>
    </location>
</feature>
<proteinExistence type="inferred from homology"/>
<dbReference type="PROSITE" id="PS01126">
    <property type="entry name" value="EF_TS_1"/>
    <property type="match status" value="1"/>
</dbReference>
<comment type="subcellular location">
    <subcellularLocation>
        <location evidence="6">Cytoplasm</location>
    </subcellularLocation>
</comment>
<dbReference type="Pfam" id="PF00889">
    <property type="entry name" value="EF_TS"/>
    <property type="match status" value="1"/>
</dbReference>
<dbReference type="Gene3D" id="1.10.286.20">
    <property type="match status" value="1"/>
</dbReference>
<evidence type="ECO:0000259" key="7">
    <source>
        <dbReference type="Pfam" id="PF00889"/>
    </source>
</evidence>
<protein>
    <recommendedName>
        <fullName evidence="2 6">Elongation factor Ts</fullName>
        <shortName evidence="6">EF-Ts</shortName>
    </recommendedName>
</protein>
<keyword evidence="6" id="KW-0963">Cytoplasm</keyword>
<dbReference type="InterPro" id="IPR036402">
    <property type="entry name" value="EF-Ts_dimer_sf"/>
</dbReference>
<dbReference type="FunFam" id="1.10.8.10:FF:000001">
    <property type="entry name" value="Elongation factor Ts"/>
    <property type="match status" value="1"/>
</dbReference>
<dbReference type="PANTHER" id="PTHR11741:SF0">
    <property type="entry name" value="ELONGATION FACTOR TS, MITOCHONDRIAL"/>
    <property type="match status" value="1"/>
</dbReference>
<dbReference type="NCBIfam" id="TIGR00116">
    <property type="entry name" value="tsf"/>
    <property type="match status" value="1"/>
</dbReference>
<dbReference type="SUPFAM" id="SSF46934">
    <property type="entry name" value="UBA-like"/>
    <property type="match status" value="1"/>
</dbReference>
<dbReference type="AlphaFoldDB" id="A0A0R2QLL3"/>
<gene>
    <name evidence="6" type="primary">tsf</name>
    <name evidence="8" type="ORF">ABR75_02765</name>
</gene>
<name>A0A0R2QLL3_9ACTN</name>
<dbReference type="InterPro" id="IPR009060">
    <property type="entry name" value="UBA-like_sf"/>
</dbReference>
<dbReference type="HAMAP" id="MF_00050">
    <property type="entry name" value="EF_Ts"/>
    <property type="match status" value="1"/>
</dbReference>
<dbReference type="Gene3D" id="3.30.479.20">
    <property type="entry name" value="Elongation factor Ts, dimerisation domain"/>
    <property type="match status" value="2"/>
</dbReference>
<dbReference type="EMBL" id="LIBJ01000024">
    <property type="protein sequence ID" value="KRO49277.1"/>
    <property type="molecule type" value="Genomic_DNA"/>
</dbReference>
<comment type="function">
    <text evidence="5 6">Associates with the EF-Tu.GDP complex and induces the exchange of GDP to GTP. It remains bound to the aminoacyl-tRNA.EF-Tu.GTP complex up to the GTP hydrolysis stage on the ribosome.</text>
</comment>
<dbReference type="GO" id="GO:0003746">
    <property type="term" value="F:translation elongation factor activity"/>
    <property type="evidence" value="ECO:0007669"/>
    <property type="project" value="UniProtKB-UniRule"/>
</dbReference>
<dbReference type="InterPro" id="IPR001816">
    <property type="entry name" value="Transl_elong_EFTs/EF1B"/>
</dbReference>
<accession>A0A0R2QLL3</accession>
<dbReference type="InterPro" id="IPR014039">
    <property type="entry name" value="Transl_elong_EFTs/EF1B_dimer"/>
</dbReference>
<sequence>MSFTAKDVQALRQASGAGMMDCKKALETNNGDMEASKLWLREKGLAASAKRDDRENAQGLVALLIKGNVGAIVKLKCETDFVASSEHFVSEADVLVNLVADKGVDAVNERSAEFEDLKILLKEKIEIGDVVRFEAATGNLLDSYMHMQGGRCVNGVLVEMSGATQELAHDIAVHIAFARPKYMAKNDVPQEVIDAERATLEVVTRNEGKPEAAIGKIVEGRVQGFFKDIALLEQPYAKDDKQSVAQIIGKSTIVRYSQVEIG</sequence>
<dbReference type="PANTHER" id="PTHR11741">
    <property type="entry name" value="ELONGATION FACTOR TS"/>
    <property type="match status" value="1"/>
</dbReference>
<evidence type="ECO:0000256" key="4">
    <source>
        <dbReference type="ARBA" id="ARBA00022917"/>
    </source>
</evidence>
<comment type="caution">
    <text evidence="8">The sequence shown here is derived from an EMBL/GenBank/DDBJ whole genome shotgun (WGS) entry which is preliminary data.</text>
</comment>
<evidence type="ECO:0000256" key="1">
    <source>
        <dbReference type="ARBA" id="ARBA00005532"/>
    </source>
</evidence>
<dbReference type="Gene3D" id="1.10.8.10">
    <property type="entry name" value="DNA helicase RuvA subunit, C-terminal domain"/>
    <property type="match status" value="1"/>
</dbReference>
<evidence type="ECO:0000256" key="6">
    <source>
        <dbReference type="HAMAP-Rule" id="MF_00050"/>
    </source>
</evidence>
<dbReference type="GO" id="GO:0005737">
    <property type="term" value="C:cytoplasm"/>
    <property type="evidence" value="ECO:0007669"/>
    <property type="project" value="UniProtKB-SubCell"/>
</dbReference>
<dbReference type="CDD" id="cd14275">
    <property type="entry name" value="UBA_EF-Ts"/>
    <property type="match status" value="1"/>
</dbReference>
<evidence type="ECO:0000256" key="3">
    <source>
        <dbReference type="ARBA" id="ARBA00022768"/>
    </source>
</evidence>
<dbReference type="Proteomes" id="UP000051017">
    <property type="component" value="Unassembled WGS sequence"/>
</dbReference>
<organism evidence="8 9">
    <name type="scientific">Acidimicrobiia bacterium BACL6 MAG-120924-bin43</name>
    <dbReference type="NCBI Taxonomy" id="1655583"/>
    <lineage>
        <taxon>Bacteria</taxon>
        <taxon>Bacillati</taxon>
        <taxon>Actinomycetota</taxon>
        <taxon>Acidimicrobiia</taxon>
        <taxon>acIV cluster</taxon>
    </lineage>
</organism>
<comment type="similarity">
    <text evidence="1 6">Belongs to the EF-Ts family.</text>
</comment>
<evidence type="ECO:0000313" key="8">
    <source>
        <dbReference type="EMBL" id="KRO49277.1"/>
    </source>
</evidence>
<reference evidence="8 9" key="1">
    <citation type="submission" date="2015-10" db="EMBL/GenBank/DDBJ databases">
        <title>Metagenome-Assembled Genomes uncover a global brackish microbiome.</title>
        <authorList>
            <person name="Hugerth L.W."/>
            <person name="Larsson J."/>
            <person name="Alneberg J."/>
            <person name="Lindh M.V."/>
            <person name="Legrand C."/>
            <person name="Pinhassi J."/>
            <person name="Andersson A.F."/>
        </authorList>
    </citation>
    <scope>NUCLEOTIDE SEQUENCE [LARGE SCALE GENOMIC DNA]</scope>
    <source>
        <strain evidence="8">BACL6 MAG-120924-bin43</strain>
    </source>
</reference>
<feature type="domain" description="Translation elongation factor EFTs/EF1B dimerisation" evidence="7">
    <location>
        <begin position="70"/>
        <end position="262"/>
    </location>
</feature>
<keyword evidence="4 6" id="KW-0648">Protein biosynthesis</keyword>
<dbReference type="InterPro" id="IPR018101">
    <property type="entry name" value="Transl_elong_Ts_CS"/>
</dbReference>
<evidence type="ECO:0000313" key="9">
    <source>
        <dbReference type="Proteomes" id="UP000051017"/>
    </source>
</evidence>
<evidence type="ECO:0000256" key="5">
    <source>
        <dbReference type="ARBA" id="ARBA00025453"/>
    </source>
</evidence>
<dbReference type="SUPFAM" id="SSF54713">
    <property type="entry name" value="Elongation factor Ts (EF-Ts), dimerisation domain"/>
    <property type="match status" value="1"/>
</dbReference>